<protein>
    <submittedName>
        <fullName evidence="1">Uncharacterized protein</fullName>
    </submittedName>
</protein>
<reference evidence="1" key="1">
    <citation type="journal article" date="2015" name="Nature">
        <title>Complex archaea that bridge the gap between prokaryotes and eukaryotes.</title>
        <authorList>
            <person name="Spang A."/>
            <person name="Saw J.H."/>
            <person name="Jorgensen S.L."/>
            <person name="Zaremba-Niedzwiedzka K."/>
            <person name="Martijn J."/>
            <person name="Lind A.E."/>
            <person name="van Eijk R."/>
            <person name="Schleper C."/>
            <person name="Guy L."/>
            <person name="Ettema T.J."/>
        </authorList>
    </citation>
    <scope>NUCLEOTIDE SEQUENCE</scope>
</reference>
<organism evidence="1">
    <name type="scientific">marine sediment metagenome</name>
    <dbReference type="NCBI Taxonomy" id="412755"/>
    <lineage>
        <taxon>unclassified sequences</taxon>
        <taxon>metagenomes</taxon>
        <taxon>ecological metagenomes</taxon>
    </lineage>
</organism>
<proteinExistence type="predicted"/>
<feature type="non-terminal residue" evidence="1">
    <location>
        <position position="1"/>
    </location>
</feature>
<accession>A0A0F9PDB5</accession>
<comment type="caution">
    <text evidence="1">The sequence shown here is derived from an EMBL/GenBank/DDBJ whole genome shotgun (WGS) entry which is preliminary data.</text>
</comment>
<evidence type="ECO:0000313" key="1">
    <source>
        <dbReference type="EMBL" id="KKM91337.1"/>
    </source>
</evidence>
<dbReference type="AlphaFoldDB" id="A0A0F9PDB5"/>
<sequence>GVPKLMEKIAEIKEAKDFFPETNILSIITERLGLGKGSIFGKLMGVTPELEKQMDFIFPDEVIDRIDTTKVAVDKVTAVMDDDLIPSIDNVTDSISGKDGLVDGLESQGTEMDIISGEKTDGFIGASSNRITQIEKEISTTDNLISKQKELWAAYRESSLEDATGSSSVSD</sequence>
<gene>
    <name evidence="1" type="ORF">LCGC14_1229480</name>
</gene>
<dbReference type="EMBL" id="LAZR01006547">
    <property type="protein sequence ID" value="KKM91337.1"/>
    <property type="molecule type" value="Genomic_DNA"/>
</dbReference>
<name>A0A0F9PDB5_9ZZZZ</name>